<evidence type="ECO:0000313" key="2">
    <source>
        <dbReference type="EMBL" id="TFK33402.1"/>
    </source>
</evidence>
<proteinExistence type="predicted"/>
<organism evidence="2 3">
    <name type="scientific">Crucibulum laeve</name>
    <dbReference type="NCBI Taxonomy" id="68775"/>
    <lineage>
        <taxon>Eukaryota</taxon>
        <taxon>Fungi</taxon>
        <taxon>Dikarya</taxon>
        <taxon>Basidiomycota</taxon>
        <taxon>Agaricomycotina</taxon>
        <taxon>Agaricomycetes</taxon>
        <taxon>Agaricomycetidae</taxon>
        <taxon>Agaricales</taxon>
        <taxon>Agaricineae</taxon>
        <taxon>Nidulariaceae</taxon>
        <taxon>Crucibulum</taxon>
    </lineage>
</organism>
<name>A0A5C3LL60_9AGAR</name>
<keyword evidence="1" id="KW-0472">Membrane</keyword>
<evidence type="ECO:0000256" key="1">
    <source>
        <dbReference type="SAM" id="Phobius"/>
    </source>
</evidence>
<reference evidence="2 3" key="1">
    <citation type="journal article" date="2019" name="Nat. Ecol. Evol.">
        <title>Megaphylogeny resolves global patterns of mushroom evolution.</title>
        <authorList>
            <person name="Varga T."/>
            <person name="Krizsan K."/>
            <person name="Foldi C."/>
            <person name="Dima B."/>
            <person name="Sanchez-Garcia M."/>
            <person name="Sanchez-Ramirez S."/>
            <person name="Szollosi G.J."/>
            <person name="Szarkandi J.G."/>
            <person name="Papp V."/>
            <person name="Albert L."/>
            <person name="Andreopoulos W."/>
            <person name="Angelini C."/>
            <person name="Antonin V."/>
            <person name="Barry K.W."/>
            <person name="Bougher N.L."/>
            <person name="Buchanan P."/>
            <person name="Buyck B."/>
            <person name="Bense V."/>
            <person name="Catcheside P."/>
            <person name="Chovatia M."/>
            <person name="Cooper J."/>
            <person name="Damon W."/>
            <person name="Desjardin D."/>
            <person name="Finy P."/>
            <person name="Geml J."/>
            <person name="Haridas S."/>
            <person name="Hughes K."/>
            <person name="Justo A."/>
            <person name="Karasinski D."/>
            <person name="Kautmanova I."/>
            <person name="Kiss B."/>
            <person name="Kocsube S."/>
            <person name="Kotiranta H."/>
            <person name="LaButti K.M."/>
            <person name="Lechner B.E."/>
            <person name="Liimatainen K."/>
            <person name="Lipzen A."/>
            <person name="Lukacs Z."/>
            <person name="Mihaltcheva S."/>
            <person name="Morgado L.N."/>
            <person name="Niskanen T."/>
            <person name="Noordeloos M.E."/>
            <person name="Ohm R.A."/>
            <person name="Ortiz-Santana B."/>
            <person name="Ovrebo C."/>
            <person name="Racz N."/>
            <person name="Riley R."/>
            <person name="Savchenko A."/>
            <person name="Shiryaev A."/>
            <person name="Soop K."/>
            <person name="Spirin V."/>
            <person name="Szebenyi C."/>
            <person name="Tomsovsky M."/>
            <person name="Tulloss R.E."/>
            <person name="Uehling J."/>
            <person name="Grigoriev I.V."/>
            <person name="Vagvolgyi C."/>
            <person name="Papp T."/>
            <person name="Martin F.M."/>
            <person name="Miettinen O."/>
            <person name="Hibbett D.S."/>
            <person name="Nagy L.G."/>
        </authorList>
    </citation>
    <scope>NUCLEOTIDE SEQUENCE [LARGE SCALE GENOMIC DNA]</scope>
    <source>
        <strain evidence="2 3">CBS 166.37</strain>
    </source>
</reference>
<accession>A0A5C3LL60</accession>
<dbReference type="AlphaFoldDB" id="A0A5C3LL60"/>
<keyword evidence="1" id="KW-0812">Transmembrane</keyword>
<evidence type="ECO:0000313" key="3">
    <source>
        <dbReference type="Proteomes" id="UP000308652"/>
    </source>
</evidence>
<feature type="transmembrane region" description="Helical" evidence="1">
    <location>
        <begin position="16"/>
        <end position="39"/>
    </location>
</feature>
<protein>
    <submittedName>
        <fullName evidence="2">Uncharacterized protein</fullName>
    </submittedName>
</protein>
<dbReference type="Proteomes" id="UP000308652">
    <property type="component" value="Unassembled WGS sequence"/>
</dbReference>
<keyword evidence="3" id="KW-1185">Reference proteome</keyword>
<gene>
    <name evidence="2" type="ORF">BDQ12DRAFT_670313</name>
</gene>
<dbReference type="EMBL" id="ML213649">
    <property type="protein sequence ID" value="TFK33402.1"/>
    <property type="molecule type" value="Genomic_DNA"/>
</dbReference>
<sequence length="107" mass="12041">MSTIAAKLTFDDALGAIFLGGIAASIIYGINCIQTFIFFKGNQADRTYLKIIIPYSNAKNMAHFRSFATQVMLGAFSDTLVRSVYVLRIWRLTHRWQYIAIIDLSGL</sequence>
<keyword evidence="1" id="KW-1133">Transmembrane helix</keyword>
<dbReference type="OrthoDB" id="2745105at2759"/>